<organism evidence="3 4">
    <name type="scientific">Winogradskya consettensis</name>
    <dbReference type="NCBI Taxonomy" id="113560"/>
    <lineage>
        <taxon>Bacteria</taxon>
        <taxon>Bacillati</taxon>
        <taxon>Actinomycetota</taxon>
        <taxon>Actinomycetes</taxon>
        <taxon>Micromonosporales</taxon>
        <taxon>Micromonosporaceae</taxon>
        <taxon>Winogradskya</taxon>
    </lineage>
</organism>
<dbReference type="PANTHER" id="PTHR43048:SF3">
    <property type="entry name" value="METHYLMALONYL-COA EPIMERASE, MITOCHONDRIAL"/>
    <property type="match status" value="1"/>
</dbReference>
<dbReference type="Proteomes" id="UP000680865">
    <property type="component" value="Unassembled WGS sequence"/>
</dbReference>
<dbReference type="Gene3D" id="3.10.180.10">
    <property type="entry name" value="2,3-Dihydroxybiphenyl 1,2-Dioxygenase, domain 1"/>
    <property type="match status" value="1"/>
</dbReference>
<dbReference type="AlphaFoldDB" id="A0A919SBC8"/>
<dbReference type="EMBL" id="BOQP01000004">
    <property type="protein sequence ID" value="GIM67851.1"/>
    <property type="molecule type" value="Genomic_DNA"/>
</dbReference>
<evidence type="ECO:0000313" key="3">
    <source>
        <dbReference type="EMBL" id="GIM67851.1"/>
    </source>
</evidence>
<dbReference type="GO" id="GO:0046872">
    <property type="term" value="F:metal ion binding"/>
    <property type="evidence" value="ECO:0007669"/>
    <property type="project" value="UniProtKB-KW"/>
</dbReference>
<comment type="caution">
    <text evidence="3">The sequence shown here is derived from an EMBL/GenBank/DDBJ whole genome shotgun (WGS) entry which is preliminary data.</text>
</comment>
<gene>
    <name evidence="3" type="ORF">Aco04nite_08120</name>
</gene>
<dbReference type="Pfam" id="PF13669">
    <property type="entry name" value="Glyoxalase_4"/>
    <property type="match status" value="1"/>
</dbReference>
<dbReference type="GO" id="GO:0004493">
    <property type="term" value="F:methylmalonyl-CoA epimerase activity"/>
    <property type="evidence" value="ECO:0007669"/>
    <property type="project" value="TreeGrafter"/>
</dbReference>
<dbReference type="SUPFAM" id="SSF54593">
    <property type="entry name" value="Glyoxalase/Bleomycin resistance protein/Dihydroxybiphenyl dioxygenase"/>
    <property type="match status" value="1"/>
</dbReference>
<dbReference type="PANTHER" id="PTHR43048">
    <property type="entry name" value="METHYLMALONYL-COA EPIMERASE"/>
    <property type="match status" value="1"/>
</dbReference>
<evidence type="ECO:0000313" key="4">
    <source>
        <dbReference type="Proteomes" id="UP000680865"/>
    </source>
</evidence>
<protein>
    <recommendedName>
        <fullName evidence="2">VOC domain-containing protein</fullName>
    </recommendedName>
</protein>
<keyword evidence="4" id="KW-1185">Reference proteome</keyword>
<evidence type="ECO:0000256" key="1">
    <source>
        <dbReference type="ARBA" id="ARBA00022723"/>
    </source>
</evidence>
<name>A0A919SBC8_9ACTN</name>
<dbReference type="InterPro" id="IPR051785">
    <property type="entry name" value="MMCE/EMCE_epimerase"/>
</dbReference>
<reference evidence="3" key="1">
    <citation type="submission" date="2021-03" db="EMBL/GenBank/DDBJ databases">
        <title>Whole genome shotgun sequence of Actinoplanes consettensis NBRC 14913.</title>
        <authorList>
            <person name="Komaki H."/>
            <person name="Tamura T."/>
        </authorList>
    </citation>
    <scope>NUCLEOTIDE SEQUENCE</scope>
    <source>
        <strain evidence="3">NBRC 14913</strain>
    </source>
</reference>
<dbReference type="InterPro" id="IPR037523">
    <property type="entry name" value="VOC_core"/>
</dbReference>
<evidence type="ECO:0000259" key="2">
    <source>
        <dbReference type="PROSITE" id="PS51819"/>
    </source>
</evidence>
<dbReference type="PROSITE" id="PS51819">
    <property type="entry name" value="VOC"/>
    <property type="match status" value="1"/>
</dbReference>
<sequence>MIRAGTLAAMFLGIDHVGLMTDDPARAGTFMKLLGMSLTDQGVADAYGVSCDFWQFSDDARETAVELVAPTRDDSAIAVPLSTRGPGLYHVAFEVDDLDADAEELVAAGFVRIDEDPHPGARPGMRVQFLYLPEPVNSLMELVQYDEPRRRRS</sequence>
<keyword evidence="1" id="KW-0479">Metal-binding</keyword>
<accession>A0A919SBC8</accession>
<dbReference type="GO" id="GO:0046491">
    <property type="term" value="P:L-methylmalonyl-CoA metabolic process"/>
    <property type="evidence" value="ECO:0007669"/>
    <property type="project" value="TreeGrafter"/>
</dbReference>
<feature type="domain" description="VOC" evidence="2">
    <location>
        <begin position="13"/>
        <end position="145"/>
    </location>
</feature>
<proteinExistence type="predicted"/>
<dbReference type="InterPro" id="IPR029068">
    <property type="entry name" value="Glyas_Bleomycin-R_OHBP_Dase"/>
</dbReference>